<dbReference type="InterPro" id="IPR025857">
    <property type="entry name" value="MacB_PCD"/>
</dbReference>
<feature type="transmembrane region" description="Helical" evidence="2">
    <location>
        <begin position="21"/>
        <end position="45"/>
    </location>
</feature>
<name>A0A937RI95_9ACTN</name>
<feature type="transmembrane region" description="Helical" evidence="2">
    <location>
        <begin position="694"/>
        <end position="715"/>
    </location>
</feature>
<feature type="transmembrane region" description="Helical" evidence="2">
    <location>
        <begin position="330"/>
        <end position="353"/>
    </location>
</feature>
<dbReference type="InterPro" id="IPR050250">
    <property type="entry name" value="Macrolide_Exporter_MacB"/>
</dbReference>
<keyword evidence="5" id="KW-1185">Reference proteome</keyword>
<dbReference type="RefSeq" id="WP_203007343.1">
    <property type="nucleotide sequence ID" value="NZ_JADWYU010000202.1"/>
</dbReference>
<comment type="similarity">
    <text evidence="1">Belongs to the ABC-4 integral membrane protein family.</text>
</comment>
<comment type="caution">
    <text evidence="4">The sequence shown here is derived from an EMBL/GenBank/DDBJ whole genome shotgun (WGS) entry which is preliminary data.</text>
</comment>
<dbReference type="PANTHER" id="PTHR30572">
    <property type="entry name" value="MEMBRANE COMPONENT OF TRANSPORTER-RELATED"/>
    <property type="match status" value="1"/>
</dbReference>
<reference evidence="4" key="1">
    <citation type="submission" date="2020-12" db="EMBL/GenBank/DDBJ databases">
        <title>Genomic characterization of non-nitrogen-fixing Frankia strains.</title>
        <authorList>
            <person name="Carlos-Shanley C."/>
            <person name="Guerra T."/>
            <person name="Hahn D."/>
        </authorList>
    </citation>
    <scope>NUCLEOTIDE SEQUENCE</scope>
    <source>
        <strain evidence="4">CN6</strain>
    </source>
</reference>
<feature type="transmembrane region" description="Helical" evidence="2">
    <location>
        <begin position="736"/>
        <end position="761"/>
    </location>
</feature>
<accession>A0A937RI95</accession>
<evidence type="ECO:0000256" key="2">
    <source>
        <dbReference type="SAM" id="Phobius"/>
    </source>
</evidence>
<keyword evidence="2" id="KW-1133">Transmembrane helix</keyword>
<keyword evidence="2" id="KW-0472">Membrane</keyword>
<feature type="transmembrane region" description="Helical" evidence="2">
    <location>
        <begin position="277"/>
        <end position="301"/>
    </location>
</feature>
<evidence type="ECO:0000313" key="4">
    <source>
        <dbReference type="EMBL" id="MBL7632751.1"/>
    </source>
</evidence>
<evidence type="ECO:0000313" key="5">
    <source>
        <dbReference type="Proteomes" id="UP000604475"/>
    </source>
</evidence>
<dbReference type="EMBL" id="JAEACQ010000348">
    <property type="protein sequence ID" value="MBL7632751.1"/>
    <property type="molecule type" value="Genomic_DNA"/>
</dbReference>
<dbReference type="Pfam" id="PF12704">
    <property type="entry name" value="MacB_PCD"/>
    <property type="match status" value="1"/>
</dbReference>
<dbReference type="GO" id="GO:0005886">
    <property type="term" value="C:plasma membrane"/>
    <property type="evidence" value="ECO:0007669"/>
    <property type="project" value="TreeGrafter"/>
</dbReference>
<dbReference type="GO" id="GO:0022857">
    <property type="term" value="F:transmembrane transporter activity"/>
    <property type="evidence" value="ECO:0007669"/>
    <property type="project" value="TreeGrafter"/>
</dbReference>
<gene>
    <name evidence="4" type="ORF">I7412_37485</name>
</gene>
<dbReference type="AlphaFoldDB" id="A0A937RI95"/>
<feature type="transmembrane region" description="Helical" evidence="2">
    <location>
        <begin position="450"/>
        <end position="467"/>
    </location>
</feature>
<evidence type="ECO:0000256" key="1">
    <source>
        <dbReference type="ARBA" id="ARBA00038076"/>
    </source>
</evidence>
<proteinExistence type="inferred from homology"/>
<protein>
    <submittedName>
        <fullName evidence="4">ABC transporter permease</fullName>
    </submittedName>
</protein>
<organism evidence="4 5">
    <name type="scientific">Frankia nepalensis</name>
    <dbReference type="NCBI Taxonomy" id="1836974"/>
    <lineage>
        <taxon>Bacteria</taxon>
        <taxon>Bacillati</taxon>
        <taxon>Actinomycetota</taxon>
        <taxon>Actinomycetes</taxon>
        <taxon>Frankiales</taxon>
        <taxon>Frankiaceae</taxon>
        <taxon>Frankia</taxon>
    </lineage>
</organism>
<feature type="transmembrane region" description="Helical" evidence="2">
    <location>
        <begin position="781"/>
        <end position="807"/>
    </location>
</feature>
<dbReference type="PANTHER" id="PTHR30572:SF4">
    <property type="entry name" value="ABC TRANSPORTER PERMEASE YTRF"/>
    <property type="match status" value="1"/>
</dbReference>
<sequence>MAVPLLGALGMVARAQLRRRWLSLLAIGLLVGFVGAVIGGAASVARRTATAHERLERATNVADLQIVLAPVPELAARAASVIPDVQAVWVTSASVARLDDRRDVVYIGALSGHAVGSDTRVYTPIVIEGRDFDPDAAEATIDEDAARGLGLGVGDTVPLRMLTLANYNNFDTGFGEPGGPRITVTITGITRMAGDARHQTPLILSPAAAQAAPPVKMAVLIRLAAKPGAVARAEQALAAAAEAARADRDPDASEWPEFEISHPATDSDPRAAATSHVVVTGLVTFAIVVAVTGLATAGAAFGRHHDSGRADQRIESTLGLPLAGRVGARLIATVPAALLAGVFALLGPVIVGAVSPVGPLAVFEPHPGYAVNLTVAAVTGLGAACAVQLLSAWSAFRANRHMVARDRTAAGNPRVRPARGRAARRGPAWVWVGVRFAGGLYRPAVVRRPAVLAVGLAVAALVAAGTVDQGINRLRDDPGRYGWSADLRVFDARPEVVQALKADPRIGAINIADKAAVRVGADCPGVTAVVEGGWGAYDGCREISAFSIIKVPAKGTTSPEGARAWTILSGRQIGDPTEMVIGIRAARALHVGLGDKLVVAPGPGGGQPARLTVVGIGIGPPISGERLGDSVLVAPQVLDRTQLTTPWRDALVAAADGVSVDELAAELGVRYEVDQRRPPPEIANLDGIGRLPELLQLVLGTLAAGALGHTVLINWRRRLPEVAVLRTLGSTPGQTAAAAAAAAAATALATVVVGIPLGLGIGRLAWWEIAAATGVGGDTAIPMALLLALPAATAGMGILAVLAPAAIRRGWLTPSMRSGGD</sequence>
<keyword evidence="2" id="KW-0812">Transmembrane</keyword>
<dbReference type="Proteomes" id="UP000604475">
    <property type="component" value="Unassembled WGS sequence"/>
</dbReference>
<feature type="domain" description="MacB-like periplasmic core" evidence="3">
    <location>
        <begin position="450"/>
        <end position="667"/>
    </location>
</feature>
<feature type="transmembrane region" description="Helical" evidence="2">
    <location>
        <begin position="373"/>
        <end position="396"/>
    </location>
</feature>
<evidence type="ECO:0000259" key="3">
    <source>
        <dbReference type="Pfam" id="PF12704"/>
    </source>
</evidence>